<dbReference type="AlphaFoldDB" id="A0A7X1NE55"/>
<evidence type="ECO:0000259" key="1">
    <source>
        <dbReference type="Pfam" id="PF11706"/>
    </source>
</evidence>
<gene>
    <name evidence="2" type="ORF">GCT13_25810</name>
</gene>
<dbReference type="Proteomes" id="UP000484381">
    <property type="component" value="Unassembled WGS sequence"/>
</dbReference>
<dbReference type="PANTHER" id="PTHR35525">
    <property type="entry name" value="BLL6575 PROTEIN"/>
    <property type="match status" value="1"/>
</dbReference>
<comment type="caution">
    <text evidence="2">The sequence shown here is derived from an EMBL/GenBank/DDBJ whole genome shotgun (WGS) entry which is preliminary data.</text>
</comment>
<evidence type="ECO:0000313" key="2">
    <source>
        <dbReference type="EMBL" id="MPW20209.1"/>
    </source>
</evidence>
<accession>A0A7X1NE55</accession>
<dbReference type="InterPro" id="IPR021005">
    <property type="entry name" value="Znf_CGNR"/>
</dbReference>
<dbReference type="RefSeq" id="WP_152762944.1">
    <property type="nucleotide sequence ID" value="NZ_WHNP01000027.1"/>
</dbReference>
<feature type="domain" description="Zinc finger CGNR" evidence="1">
    <location>
        <begin position="162"/>
        <end position="203"/>
    </location>
</feature>
<dbReference type="PANTHER" id="PTHR35525:SF3">
    <property type="entry name" value="BLL6575 PROTEIN"/>
    <property type="match status" value="1"/>
</dbReference>
<name>A0A7X1NE55_9BURK</name>
<dbReference type="Pfam" id="PF11706">
    <property type="entry name" value="zf-CGNR"/>
    <property type="match status" value="1"/>
</dbReference>
<reference evidence="2 3" key="1">
    <citation type="submission" date="2019-10" db="EMBL/GenBank/DDBJ databases">
        <title>Paraburkholderia sp. isolated from nodules of Mimosa pudica from Brazilian Atlantic Forest soils.</title>
        <authorList>
            <person name="Paulitsch F."/>
            <person name="Hungria M."/>
            <person name="Dall'Agnol R."/>
        </authorList>
    </citation>
    <scope>NUCLEOTIDE SEQUENCE [LARGE SCALE GENOMIC DNA]</scope>
    <source>
        <strain evidence="2 3">CNPSo 3157</strain>
    </source>
</reference>
<dbReference type="Gene3D" id="1.10.3300.10">
    <property type="entry name" value="Jann2411-like domain"/>
    <property type="match status" value="1"/>
</dbReference>
<organism evidence="2 3">
    <name type="scientific">Paraburkholderia franconis</name>
    <dbReference type="NCBI Taxonomy" id="2654983"/>
    <lineage>
        <taxon>Bacteria</taxon>
        <taxon>Pseudomonadati</taxon>
        <taxon>Pseudomonadota</taxon>
        <taxon>Betaproteobacteria</taxon>
        <taxon>Burkholderiales</taxon>
        <taxon>Burkholderiaceae</taxon>
        <taxon>Paraburkholderia</taxon>
    </lineage>
</organism>
<dbReference type="SUPFAM" id="SSF160904">
    <property type="entry name" value="Jann2411-like"/>
    <property type="match status" value="1"/>
</dbReference>
<dbReference type="Pfam" id="PF07336">
    <property type="entry name" value="ABATE"/>
    <property type="match status" value="1"/>
</dbReference>
<proteinExistence type="predicted"/>
<dbReference type="InterPro" id="IPR010852">
    <property type="entry name" value="ABATE"/>
</dbReference>
<dbReference type="EMBL" id="WHNP01000027">
    <property type="protein sequence ID" value="MPW20209.1"/>
    <property type="molecule type" value="Genomic_DNA"/>
</dbReference>
<evidence type="ECO:0000313" key="3">
    <source>
        <dbReference type="Proteomes" id="UP000484381"/>
    </source>
</evidence>
<sequence>MDYRLIPAMFLADAPGLDFLNSVATPVDEPVDWISDGEGLLGWLEQAGMVPADVLAAVRAQSTSAELDEVAAKARSLREWFRGYVQKRKGRSLAVKDLRELEPLNQLLARDEQHGQIVANGQDEATALTFRMTRKWQSAESLLMPIAEALARLVSEEDFTHVKACEGPKCTLLFADHTRGHARRWCSMAVCGNRAKVAAHRARLKEAKG</sequence>
<dbReference type="InterPro" id="IPR023286">
    <property type="entry name" value="ABATE_dom_sf"/>
</dbReference>
<protein>
    <recommendedName>
        <fullName evidence="1">Zinc finger CGNR domain-containing protein</fullName>
    </recommendedName>
</protein>
<keyword evidence="3" id="KW-1185">Reference proteome</keyword>